<reference evidence="8" key="1">
    <citation type="submission" date="2020-02" db="EMBL/GenBank/DDBJ databases">
        <authorList>
            <person name="Scholz U."/>
            <person name="Mascher M."/>
            <person name="Fiebig A."/>
        </authorList>
    </citation>
    <scope>NUCLEOTIDE SEQUENCE</scope>
</reference>
<dbReference type="GO" id="GO:0042973">
    <property type="term" value="F:glucan endo-1,3-beta-D-glucosidase activity"/>
    <property type="evidence" value="ECO:0007669"/>
    <property type="project" value="UniProtKB-EC"/>
</dbReference>
<keyword evidence="9" id="KW-1185">Reference proteome</keyword>
<accession>A0A7I8KGU6</accession>
<organism evidence="8 9">
    <name type="scientific">Spirodela intermedia</name>
    <name type="common">Intermediate duckweed</name>
    <dbReference type="NCBI Taxonomy" id="51605"/>
    <lineage>
        <taxon>Eukaryota</taxon>
        <taxon>Viridiplantae</taxon>
        <taxon>Streptophyta</taxon>
        <taxon>Embryophyta</taxon>
        <taxon>Tracheophyta</taxon>
        <taxon>Spermatophyta</taxon>
        <taxon>Magnoliopsida</taxon>
        <taxon>Liliopsida</taxon>
        <taxon>Araceae</taxon>
        <taxon>Lemnoideae</taxon>
        <taxon>Spirodela</taxon>
    </lineage>
</organism>
<comment type="catalytic activity">
    <reaction evidence="1">
        <text>Hydrolysis of (1-&gt;3)-beta-D-glucosidic linkages in (1-&gt;3)-beta-D-glucans.</text>
        <dbReference type="EC" id="3.2.1.39"/>
    </reaction>
</comment>
<dbReference type="GO" id="GO:0005975">
    <property type="term" value="P:carbohydrate metabolic process"/>
    <property type="evidence" value="ECO:0007669"/>
    <property type="project" value="InterPro"/>
</dbReference>
<dbReference type="Pfam" id="PF00332">
    <property type="entry name" value="Glyco_hydro_17"/>
    <property type="match status" value="1"/>
</dbReference>
<dbReference type="InterPro" id="IPR000490">
    <property type="entry name" value="Glyco_hydro_17"/>
</dbReference>
<evidence type="ECO:0000256" key="7">
    <source>
        <dbReference type="RuleBase" id="RU004335"/>
    </source>
</evidence>
<dbReference type="Proteomes" id="UP000663760">
    <property type="component" value="Chromosome 5"/>
</dbReference>
<dbReference type="InterPro" id="IPR017853">
    <property type="entry name" value="GH"/>
</dbReference>
<sequence length="353" mass="39354">MDIKRVKLYDADPNVLRAFQNSNVEFIVAIDNGKVASVMDPTKARAWIEENVKPYLPQTLITSITVGNEVFSGSDTVLMSNLLPAMQSVYQALKELGLDKQVNVTTAHSFAILSSSFPPSSGTFRPDLAEYLQPLLNFHAEIKSPFFINSYPFFAYKANPSGISLDYALFRPNSGVRDPNTNFSYDNMLYAQIDSVYSAVKAMGHSDIDIRISETGWPSKGDSDEFGASLENAATYNRNLLKRISMGQGTPMKPSVPIDVFVFALFNENMKPGPSSERNYGLLYPDGTPVYDLGLQQDYQPTYFASSSTSRTTVRRISNVFPLVFSQGDLDFTCRASFFPLRRRQLPSFSRCS</sequence>
<proteinExistence type="inferred from homology"/>
<evidence type="ECO:0000256" key="6">
    <source>
        <dbReference type="ARBA" id="ARBA00023295"/>
    </source>
</evidence>
<dbReference type="InterPro" id="IPR044965">
    <property type="entry name" value="Glyco_hydro_17_plant"/>
</dbReference>
<dbReference type="OrthoDB" id="77201at2759"/>
<evidence type="ECO:0000313" key="8">
    <source>
        <dbReference type="EMBL" id="CAA7397027.1"/>
    </source>
</evidence>
<evidence type="ECO:0000256" key="5">
    <source>
        <dbReference type="ARBA" id="ARBA00022801"/>
    </source>
</evidence>
<keyword evidence="6" id="KW-0326">Glycosidase</keyword>
<gene>
    <name evidence="8" type="ORF">SI8410_05007690</name>
</gene>
<dbReference type="SUPFAM" id="SSF51445">
    <property type="entry name" value="(Trans)glycosidases"/>
    <property type="match status" value="1"/>
</dbReference>
<keyword evidence="5" id="KW-0378">Hydrolase</keyword>
<evidence type="ECO:0000256" key="4">
    <source>
        <dbReference type="ARBA" id="ARBA00022729"/>
    </source>
</evidence>
<dbReference type="Gene3D" id="3.20.20.80">
    <property type="entry name" value="Glycosidases"/>
    <property type="match status" value="1"/>
</dbReference>
<dbReference type="AlphaFoldDB" id="A0A7I8KGU6"/>
<evidence type="ECO:0000256" key="1">
    <source>
        <dbReference type="ARBA" id="ARBA00000382"/>
    </source>
</evidence>
<evidence type="ECO:0000256" key="2">
    <source>
        <dbReference type="ARBA" id="ARBA00008773"/>
    </source>
</evidence>
<dbReference type="EMBL" id="LR746268">
    <property type="protein sequence ID" value="CAA7397027.1"/>
    <property type="molecule type" value="Genomic_DNA"/>
</dbReference>
<protein>
    <recommendedName>
        <fullName evidence="3">glucan endo-1,3-beta-D-glucosidase</fullName>
        <ecNumber evidence="3">3.2.1.39</ecNumber>
    </recommendedName>
</protein>
<comment type="similarity">
    <text evidence="2 7">Belongs to the glycosyl hydrolase 17 family.</text>
</comment>
<dbReference type="PANTHER" id="PTHR32227">
    <property type="entry name" value="GLUCAN ENDO-1,3-BETA-GLUCOSIDASE BG1-RELATED-RELATED"/>
    <property type="match status" value="1"/>
</dbReference>
<dbReference type="EC" id="3.2.1.39" evidence="3"/>
<evidence type="ECO:0000313" key="9">
    <source>
        <dbReference type="Proteomes" id="UP000663760"/>
    </source>
</evidence>
<dbReference type="FunFam" id="3.20.20.80:FF:000005">
    <property type="entry name" value="Glucan endo-1,3-beta-glucosidase 14"/>
    <property type="match status" value="1"/>
</dbReference>
<name>A0A7I8KGU6_SPIIN</name>
<keyword evidence="4" id="KW-0732">Signal</keyword>
<evidence type="ECO:0000256" key="3">
    <source>
        <dbReference type="ARBA" id="ARBA00012780"/>
    </source>
</evidence>